<dbReference type="InterPro" id="IPR052076">
    <property type="entry name" value="TRP_cation_channel"/>
</dbReference>
<evidence type="ECO:0000256" key="7">
    <source>
        <dbReference type="ARBA" id="ARBA00023043"/>
    </source>
</evidence>
<keyword evidence="10" id="KW-0407">Ion channel</keyword>
<dbReference type="SUPFAM" id="SSF48403">
    <property type="entry name" value="Ankyrin repeat"/>
    <property type="match status" value="2"/>
</dbReference>
<dbReference type="AlphaFoldDB" id="A0AA38ISG7"/>
<dbReference type="GO" id="GO:0005216">
    <property type="term" value="F:monoatomic ion channel activity"/>
    <property type="evidence" value="ECO:0007669"/>
    <property type="project" value="InterPro"/>
</dbReference>
<dbReference type="SMART" id="SM00248">
    <property type="entry name" value="ANK"/>
    <property type="match status" value="6"/>
</dbReference>
<feature type="transmembrane region" description="Helical" evidence="11">
    <location>
        <begin position="579"/>
        <end position="604"/>
    </location>
</feature>
<feature type="transmembrane region" description="Helical" evidence="11">
    <location>
        <begin position="486"/>
        <end position="506"/>
    </location>
</feature>
<dbReference type="PANTHER" id="PTHR47143:SF4">
    <property type="entry name" value="TRANSIENT RECEPTOR POTENTIAL CATION CHANNEL PROTEIN PAINLESS"/>
    <property type="match status" value="1"/>
</dbReference>
<dbReference type="InterPro" id="IPR036770">
    <property type="entry name" value="Ankyrin_rpt-contain_sf"/>
</dbReference>
<evidence type="ECO:0000256" key="2">
    <source>
        <dbReference type="ARBA" id="ARBA00022448"/>
    </source>
</evidence>
<comment type="caution">
    <text evidence="13">The sequence shown here is derived from an EMBL/GenBank/DDBJ whole genome shotgun (WGS) entry which is preliminary data.</text>
</comment>
<evidence type="ECO:0000256" key="1">
    <source>
        <dbReference type="ARBA" id="ARBA00004141"/>
    </source>
</evidence>
<reference evidence="13" key="1">
    <citation type="journal article" date="2023" name="G3 (Bethesda)">
        <title>Whole genome assemblies of Zophobas morio and Tenebrio molitor.</title>
        <authorList>
            <person name="Kaur S."/>
            <person name="Stinson S.A."/>
            <person name="diCenzo G.C."/>
        </authorList>
    </citation>
    <scope>NUCLEOTIDE SEQUENCE</scope>
    <source>
        <strain evidence="13">QUZm001</strain>
    </source>
</reference>
<keyword evidence="3" id="KW-0716">Sensory transduction</keyword>
<proteinExistence type="predicted"/>
<gene>
    <name evidence="13" type="ORF">Zmor_010917</name>
</gene>
<organism evidence="13 14">
    <name type="scientific">Zophobas morio</name>
    <dbReference type="NCBI Taxonomy" id="2755281"/>
    <lineage>
        <taxon>Eukaryota</taxon>
        <taxon>Metazoa</taxon>
        <taxon>Ecdysozoa</taxon>
        <taxon>Arthropoda</taxon>
        <taxon>Hexapoda</taxon>
        <taxon>Insecta</taxon>
        <taxon>Pterygota</taxon>
        <taxon>Neoptera</taxon>
        <taxon>Endopterygota</taxon>
        <taxon>Coleoptera</taxon>
        <taxon>Polyphaga</taxon>
        <taxon>Cucujiformia</taxon>
        <taxon>Tenebrionidae</taxon>
        <taxon>Zophobas</taxon>
    </lineage>
</organism>
<dbReference type="Pfam" id="PF12796">
    <property type="entry name" value="Ank_2"/>
    <property type="match status" value="1"/>
</dbReference>
<keyword evidence="8" id="KW-0406">Ion transport</keyword>
<dbReference type="PANTHER" id="PTHR47143">
    <property type="entry name" value="TRANSIENT RECEPTOR POTENTIAL CATION CHANNEL PROTEIN PAINLESS"/>
    <property type="match status" value="1"/>
</dbReference>
<feature type="transmembrane region" description="Helical" evidence="11">
    <location>
        <begin position="616"/>
        <end position="637"/>
    </location>
</feature>
<dbReference type="EMBL" id="JALNTZ010000003">
    <property type="protein sequence ID" value="KAJ3659216.1"/>
    <property type="molecule type" value="Genomic_DNA"/>
</dbReference>
<evidence type="ECO:0000256" key="9">
    <source>
        <dbReference type="ARBA" id="ARBA00023136"/>
    </source>
</evidence>
<feature type="domain" description="Ion transport" evidence="12">
    <location>
        <begin position="489"/>
        <end position="714"/>
    </location>
</feature>
<feature type="transmembrane region" description="Helical" evidence="11">
    <location>
        <begin position="678"/>
        <end position="704"/>
    </location>
</feature>
<dbReference type="GO" id="GO:0034703">
    <property type="term" value="C:cation channel complex"/>
    <property type="evidence" value="ECO:0007669"/>
    <property type="project" value="UniProtKB-ARBA"/>
</dbReference>
<evidence type="ECO:0000313" key="14">
    <source>
        <dbReference type="Proteomes" id="UP001168821"/>
    </source>
</evidence>
<dbReference type="Proteomes" id="UP001168821">
    <property type="component" value="Unassembled WGS sequence"/>
</dbReference>
<evidence type="ECO:0000256" key="4">
    <source>
        <dbReference type="ARBA" id="ARBA00022692"/>
    </source>
</evidence>
<dbReference type="Pfam" id="PF00520">
    <property type="entry name" value="Ion_trans"/>
    <property type="match status" value="1"/>
</dbReference>
<evidence type="ECO:0000256" key="3">
    <source>
        <dbReference type="ARBA" id="ARBA00022606"/>
    </source>
</evidence>
<evidence type="ECO:0000256" key="8">
    <source>
        <dbReference type="ARBA" id="ARBA00023065"/>
    </source>
</evidence>
<name>A0AA38ISG7_9CUCU</name>
<keyword evidence="7" id="KW-0040">ANK repeat</keyword>
<evidence type="ECO:0000313" key="13">
    <source>
        <dbReference type="EMBL" id="KAJ3659216.1"/>
    </source>
</evidence>
<keyword evidence="5" id="KW-0677">Repeat</keyword>
<keyword evidence="9 11" id="KW-0472">Membrane</keyword>
<keyword evidence="6 11" id="KW-1133">Transmembrane helix</keyword>
<evidence type="ECO:0000259" key="12">
    <source>
        <dbReference type="Pfam" id="PF00520"/>
    </source>
</evidence>
<comment type="subcellular location">
    <subcellularLocation>
        <location evidence="1">Membrane</location>
        <topology evidence="1">Multi-pass membrane protein</topology>
    </subcellularLocation>
</comment>
<dbReference type="InterPro" id="IPR002110">
    <property type="entry name" value="Ankyrin_rpt"/>
</dbReference>
<evidence type="ECO:0000256" key="5">
    <source>
        <dbReference type="ARBA" id="ARBA00022737"/>
    </source>
</evidence>
<evidence type="ECO:0000256" key="11">
    <source>
        <dbReference type="SAM" id="Phobius"/>
    </source>
</evidence>
<dbReference type="InterPro" id="IPR005821">
    <property type="entry name" value="Ion_trans_dom"/>
</dbReference>
<evidence type="ECO:0000256" key="6">
    <source>
        <dbReference type="ARBA" id="ARBA00022989"/>
    </source>
</evidence>
<protein>
    <recommendedName>
        <fullName evidence="12">Ion transport domain-containing protein</fullName>
    </recommendedName>
</protein>
<sequence>MICGKILNNSQGQLKLLKYVHNNDIRSIERIVHRHSNLLSAKYHQPHEEHPILILACNDPNVKGETIAKLIELGASCTEPTENDHWEAIHYAAIQGDKDKLRAIIKHLTTEQANSLVYCSTHVPRKFRLANKNVKKSYSNNALNILLKYARRNESFLECCQQLIDKGVRVHQADSNGVSPLDLLKNEDKLIASRLVHSQQSESFTKDAIFALVMFNKEEEFLLKDFSQEEVNGLDGSDENFSSCTLMQMCCAKGLTSCVKHILSKGASPNKTIRKNETSPIMIAIKEDHEEIVELFLDNPGIELPEDILIKMQTKYKHMKNVGRIDKYMTLVLNHLTKYEKDKIRRYLLSTDDLDRTALHYATNYRCSDNVLKLLEMGAPLTKKDSFDSTPLHSIEPNVLEKFFDRCIALPKDTKDLDNMLFELKNYKKMFPIEINYEALIGGSEKNEVNESEFLFYLIKIANLTHLLNHPVISSYLAVKWTKFRWAVYINLLLYLIAYVSLLFYGFAYENYATASNGLLLTSLCFIFTRESVQLTLFRTDYLKRLDNIVDLLLIGGVIYIIASGWTENVAQDDYNLRVAFSVVFLTSTLGIFMQLGILPFFTIKVIILRQTSISFCKYMVFYIFPVLAFFFCFYMLRDNPDPKDNMNDFFHILYDVITMFAGDPDSNYPSQFETNPIFSHIIYVCFIVIIGIILQNLLIGLAVSDLQEIQKKAEFISKKEIADYITNIERIIFSNLLKSTNSIFRSIFKKLLRTANVFQDDKILVIQPYNDGCVYTHKNPKSKQYIKDQAIIEFLQNVIKDLTLAKDREVESTYSLKMLYEKLERIENVLEKLDVNNLLKK</sequence>
<accession>A0AA38ISG7</accession>
<dbReference type="Gene3D" id="1.25.40.20">
    <property type="entry name" value="Ankyrin repeat-containing domain"/>
    <property type="match status" value="2"/>
</dbReference>
<keyword evidence="2" id="KW-0813">Transport</keyword>
<keyword evidence="14" id="KW-1185">Reference proteome</keyword>
<evidence type="ECO:0000256" key="10">
    <source>
        <dbReference type="ARBA" id="ARBA00023303"/>
    </source>
</evidence>
<keyword evidence="4 11" id="KW-0812">Transmembrane</keyword>
<feature type="transmembrane region" description="Helical" evidence="11">
    <location>
        <begin position="549"/>
        <end position="567"/>
    </location>
</feature>